<accession>A0AAW1NPP2</accession>
<gene>
    <name evidence="2" type="ORF">WJX73_002664</name>
</gene>
<dbReference type="InterPro" id="IPR003386">
    <property type="entry name" value="LACT/PDAT_acylTrfase"/>
</dbReference>
<dbReference type="GO" id="GO:0006629">
    <property type="term" value="P:lipid metabolic process"/>
    <property type="evidence" value="ECO:0007669"/>
    <property type="project" value="InterPro"/>
</dbReference>
<feature type="region of interest" description="Disordered" evidence="1">
    <location>
        <begin position="1"/>
        <end position="25"/>
    </location>
</feature>
<dbReference type="PANTHER" id="PTHR11440">
    <property type="entry name" value="LECITHIN-CHOLESTEROL ACYLTRANSFERASE-RELATED"/>
    <property type="match status" value="1"/>
</dbReference>
<dbReference type="Pfam" id="PF02450">
    <property type="entry name" value="LCAT"/>
    <property type="match status" value="1"/>
</dbReference>
<feature type="compositionally biased region" description="Low complexity" evidence="1">
    <location>
        <begin position="493"/>
        <end position="516"/>
    </location>
</feature>
<dbReference type="Proteomes" id="UP001465755">
    <property type="component" value="Unassembled WGS sequence"/>
</dbReference>
<feature type="compositionally biased region" description="Basic and acidic residues" evidence="1">
    <location>
        <begin position="1"/>
        <end position="16"/>
    </location>
</feature>
<proteinExistence type="predicted"/>
<reference evidence="2 3" key="1">
    <citation type="journal article" date="2024" name="Nat. Commun.">
        <title>Phylogenomics reveals the evolutionary origins of lichenization in chlorophyte algae.</title>
        <authorList>
            <person name="Puginier C."/>
            <person name="Libourel C."/>
            <person name="Otte J."/>
            <person name="Skaloud P."/>
            <person name="Haon M."/>
            <person name="Grisel S."/>
            <person name="Petersen M."/>
            <person name="Berrin J.G."/>
            <person name="Delaux P.M."/>
            <person name="Dal Grande F."/>
            <person name="Keller J."/>
        </authorList>
    </citation>
    <scope>NUCLEOTIDE SEQUENCE [LARGE SCALE GENOMIC DNA]</scope>
    <source>
        <strain evidence="2 3">SAG 2036</strain>
    </source>
</reference>
<evidence type="ECO:0008006" key="4">
    <source>
        <dbReference type="Google" id="ProtNLM"/>
    </source>
</evidence>
<dbReference type="GO" id="GO:0008374">
    <property type="term" value="F:O-acyltransferase activity"/>
    <property type="evidence" value="ECO:0007669"/>
    <property type="project" value="InterPro"/>
</dbReference>
<dbReference type="EMBL" id="JALJOQ010000192">
    <property type="protein sequence ID" value="KAK9790512.1"/>
    <property type="molecule type" value="Genomic_DNA"/>
</dbReference>
<dbReference type="Gene3D" id="3.40.50.1820">
    <property type="entry name" value="alpha/beta hydrolase"/>
    <property type="match status" value="1"/>
</dbReference>
<keyword evidence="3" id="KW-1185">Reference proteome</keyword>
<dbReference type="SUPFAM" id="SSF53474">
    <property type="entry name" value="alpha/beta-Hydrolases"/>
    <property type="match status" value="1"/>
</dbReference>
<evidence type="ECO:0000256" key="1">
    <source>
        <dbReference type="SAM" id="MobiDB-lite"/>
    </source>
</evidence>
<sequence length="516" mass="54927">MSESHERTAKPSDHFPNDTSNALQNAANDANTGLNKATNATNNFVNKASNDVTKETKFFVSDFDNLTAVVGDDIATYINKTVFNGQRHPIVFWPAYGTSILKVEVEGNTAANCPTSGSFDVAFGQPTIVEGFPESCIYPLLQMQYDAANGGFSNAPGVNTSIFDFGGQFCAPIPYEPLFAVAQAIGYTTGKDFMVACYDWRTNPGVEVGGGVTGGADMDLAAELVETAYNNSGGLPVYLAGHSNGPIYALALLHEMSADWIAKYVAGFISYAGNWQGQGSIYSQQLISGASLFNDAAYPSSVPAYESWPSTYISAPNPQYYGDSEVVVRTLDANGTVAAQNYTPVDALQLFRDAGLTTAQQLGPLLLNRTSSNQPPGTSFYGFIGTGVKTLVGNTYTTVFAGAQPVKNGEIDSIDEGDGNQENRDNEWPLTWQSEMDPCQHFELNREEGAQHLTLPFHPSVLKRTVQILYSAPAACGGVAEAPGTDFVPAEAPSGPSSLFFTSTSPSPGSSQAGRH</sequence>
<evidence type="ECO:0000313" key="2">
    <source>
        <dbReference type="EMBL" id="KAK9790512.1"/>
    </source>
</evidence>
<feature type="region of interest" description="Disordered" evidence="1">
    <location>
        <begin position="487"/>
        <end position="516"/>
    </location>
</feature>
<organism evidence="2 3">
    <name type="scientific">Symbiochloris irregularis</name>
    <dbReference type="NCBI Taxonomy" id="706552"/>
    <lineage>
        <taxon>Eukaryota</taxon>
        <taxon>Viridiplantae</taxon>
        <taxon>Chlorophyta</taxon>
        <taxon>core chlorophytes</taxon>
        <taxon>Trebouxiophyceae</taxon>
        <taxon>Trebouxiales</taxon>
        <taxon>Trebouxiaceae</taxon>
        <taxon>Symbiochloris</taxon>
    </lineage>
</organism>
<dbReference type="AlphaFoldDB" id="A0AAW1NPP2"/>
<protein>
    <recommendedName>
        <fullName evidence="4">Peptidase S9 prolyl oligopeptidase catalytic domain-containing protein</fullName>
    </recommendedName>
</protein>
<name>A0AAW1NPP2_9CHLO</name>
<evidence type="ECO:0000313" key="3">
    <source>
        <dbReference type="Proteomes" id="UP001465755"/>
    </source>
</evidence>
<comment type="caution">
    <text evidence="2">The sequence shown here is derived from an EMBL/GenBank/DDBJ whole genome shotgun (WGS) entry which is preliminary data.</text>
</comment>
<dbReference type="InterPro" id="IPR029058">
    <property type="entry name" value="AB_hydrolase_fold"/>
</dbReference>